<keyword evidence="4" id="KW-1185">Reference proteome</keyword>
<dbReference type="EMBL" id="CP021455">
    <property type="protein sequence ID" value="ARU04170.1"/>
    <property type="molecule type" value="Genomic_DNA"/>
</dbReference>
<protein>
    <recommendedName>
        <fullName evidence="1">Cobaltochelatase subunit CobN</fullName>
        <ecNumber evidence="1">6.6.1.2</ecNumber>
    </recommendedName>
</protein>
<sequence length="1303" mass="140369">MHLLSTQPGRFVEDEAIVTRLNQTPAEIVVLSSADTTLALLSAARTHLAAQDPDFPGLRLVNLLHLRQNASLDLYVDEVLASARVVVVDHLGAASSWTYGMQCITQLARDRGQQLVMFSGDQQEDPDLLARSTVAVAQARLLWQYLRAGGVANAVGFLQVLAQGMAPAGSSPLRPPPPPPRVYPPVAVYVPLRWMENGNPGILGDVNALKASRWQPGNPVAVLVFYRAHLLAGNTLAFDALADALLARGLNPLPLALESLKDSTCLQVLQTLCAEHDAQVVINTTAFAALGEAGGELVGDVPVLQAIACGNSEADWAEDPQGLRPRDIAMQVVLPEVDGRIISRAISFKGLSHHCLLTQVDVLGYVPKPDRVRFVAELAAAWVALRRLPAADKRLALVLANYPGSEGRIGSGVGLDTPATVIGLLAQLERDGLALGDPTLRPANGDELMQLLTAGVANDARQWPLRPAFQSYALADYERRLRSLPAELRAAIVQQWGEPADDPAVRKGRFMIAGIRLGHVFIGIQPARTLAAAGVPQANDAASYHDAELVPPHHYLAFYFWLREAFGAHAVAHVGKHGNLEWLPGKSLALSASCWPDAILGPLPNLYPFIVNDPGEGAQAKRRTQAVIIDHLMPPLARAESHGPLQDLERLVDEYYDALLVDQRRARLLKQAIVEAVRATGLLADLADGRPVAARDTPAGACCPPPAEAGEAREDDALIAQVDAYLCELKETQIRDGLHIFGQSPTGEQRLSTLAALARLPAGDGQGERMGLLQALALDVLGPPEAGQPAFNPLDIEPAVPWSGARPEVLARQSDAAWRTHGDTRERLELLALQVLAQPDLAAGWPHTQAVLGRVLGQIGPALDACGPQELAQFSQALRGRFVPAGPSGSPSRGRLDVLPTGRNFYTVDTRAIPTPTAWKLGLQSAERLIELYLQTHGEYPRELGLSVWGTSTMRTGGDDIAQAFALIGVRPIWAPGSQRVTDFEVLPRVGLHRPRVDVTLRVSGFFRDAFPGVMQMFDAAVQAVAAQEEDEEDNPIRARILADAAQLQQGGLSEAEARARAGWRVFSAAPGRYGTGIHALLQSGQWEGDADLAQAFVSAGAYAYGQQVHGAPAGPELQRRLAQLHIVLQNQDSREHDLLDSSEYSQFQGGMAAAARHYGGQQPELYHGDHGNPEAARIRPLREEIGRIVRARVTNPKWIAGAMRHGYKGAFEMAATVDYLFGFDATARVVGAHHYQALAEAYLFDATVHDFIAGHNPQALVDMHARLLEAISRGMWAAEADTVARLQAQLLAAEGEQEGRHA</sequence>
<evidence type="ECO:0000313" key="4">
    <source>
        <dbReference type="Proteomes" id="UP000196138"/>
    </source>
</evidence>
<evidence type="ECO:0000256" key="1">
    <source>
        <dbReference type="NCBIfam" id="TIGR02257"/>
    </source>
</evidence>
<dbReference type="InterPro" id="IPR011953">
    <property type="entry name" value="Cobalto_CobN"/>
</dbReference>
<evidence type="ECO:0000313" key="3">
    <source>
        <dbReference type="EMBL" id="ARU04170.1"/>
    </source>
</evidence>
<dbReference type="InterPro" id="IPR003672">
    <property type="entry name" value="CobN/Mg_chltase"/>
</dbReference>
<reference evidence="3 4" key="1">
    <citation type="submission" date="2017-05" db="EMBL/GenBank/DDBJ databases">
        <authorList>
            <person name="Song R."/>
            <person name="Chenine A.L."/>
            <person name="Ruprecht R.M."/>
        </authorList>
    </citation>
    <scope>NUCLEOTIDE SEQUENCE [LARGE SCALE GENOMIC DNA]</scope>
    <source>
        <strain evidence="3 4">DSM 26136</strain>
    </source>
</reference>
<dbReference type="CDD" id="cd10150">
    <property type="entry name" value="CobN_like"/>
    <property type="match status" value="1"/>
</dbReference>
<organism evidence="3 4">
    <name type="scientific">Comamonas serinivorans</name>
    <dbReference type="NCBI Taxonomy" id="1082851"/>
    <lineage>
        <taxon>Bacteria</taxon>
        <taxon>Pseudomonadati</taxon>
        <taxon>Pseudomonadota</taxon>
        <taxon>Betaproteobacteria</taxon>
        <taxon>Burkholderiales</taxon>
        <taxon>Comamonadaceae</taxon>
        <taxon>Comamonas</taxon>
    </lineage>
</organism>
<dbReference type="KEGG" id="cser:CCO03_05300"/>
<dbReference type="GO" id="GO:0051116">
    <property type="term" value="F:cobaltochelatase activity"/>
    <property type="evidence" value="ECO:0007669"/>
    <property type="project" value="UniProtKB-UniRule"/>
</dbReference>
<dbReference type="Pfam" id="PF02514">
    <property type="entry name" value="CobN-Mg_chel"/>
    <property type="match status" value="1"/>
</dbReference>
<dbReference type="PANTHER" id="PTHR44119:SF4">
    <property type="entry name" value="AEROBIC COBALTOCHELATASE SUBUNIT COBN"/>
    <property type="match status" value="1"/>
</dbReference>
<dbReference type="Proteomes" id="UP000196138">
    <property type="component" value="Chromosome"/>
</dbReference>
<dbReference type="EC" id="6.6.1.2" evidence="1"/>
<dbReference type="OrthoDB" id="9757976at2"/>
<proteinExistence type="predicted"/>
<dbReference type="NCBIfam" id="TIGR02257">
    <property type="entry name" value="cobalto_cobN"/>
    <property type="match status" value="1"/>
</dbReference>
<accession>A0A1Y0EL54</accession>
<evidence type="ECO:0000259" key="2">
    <source>
        <dbReference type="Pfam" id="PF02514"/>
    </source>
</evidence>
<dbReference type="RefSeq" id="WP_087278195.1">
    <property type="nucleotide sequence ID" value="NZ_CP021455.1"/>
</dbReference>
<gene>
    <name evidence="3" type="ORF">CCO03_05300</name>
</gene>
<dbReference type="GO" id="GO:0009236">
    <property type="term" value="P:cobalamin biosynthetic process"/>
    <property type="evidence" value="ECO:0007669"/>
    <property type="project" value="UniProtKB-UniRule"/>
</dbReference>
<name>A0A1Y0EL54_9BURK</name>
<feature type="domain" description="CobN/magnesium chelatase" evidence="2">
    <location>
        <begin position="143"/>
        <end position="1283"/>
    </location>
</feature>
<dbReference type="PANTHER" id="PTHR44119">
    <property type="entry name" value="MAGNESIUM-CHELATASE SUBUNIT CHLH, CHLOROPLASTIC"/>
    <property type="match status" value="1"/>
</dbReference>